<accession>A0A1G7LU26</accession>
<dbReference type="Proteomes" id="UP000199406">
    <property type="component" value="Unassembled WGS sequence"/>
</dbReference>
<feature type="compositionally biased region" description="Polar residues" evidence="6">
    <location>
        <begin position="1"/>
        <end position="10"/>
    </location>
</feature>
<evidence type="ECO:0000313" key="9">
    <source>
        <dbReference type="EMBL" id="SDF53017.1"/>
    </source>
</evidence>
<dbReference type="EMBL" id="FNBT01000004">
    <property type="protein sequence ID" value="SDF53017.1"/>
    <property type="molecule type" value="Genomic_DNA"/>
</dbReference>
<keyword evidence="10" id="KW-1185">Reference proteome</keyword>
<evidence type="ECO:0000256" key="2">
    <source>
        <dbReference type="ARBA" id="ARBA00022475"/>
    </source>
</evidence>
<dbReference type="PANTHER" id="PTHR36115:SF6">
    <property type="entry name" value="PROLINE-RICH ANTIGEN HOMOLOG"/>
    <property type="match status" value="1"/>
</dbReference>
<dbReference type="RefSeq" id="WP_091766794.1">
    <property type="nucleotide sequence ID" value="NZ_FNBT01000004.1"/>
</dbReference>
<name>A0A1G7LU26_9ACTN</name>
<feature type="transmembrane region" description="Helical" evidence="7">
    <location>
        <begin position="61"/>
        <end position="80"/>
    </location>
</feature>
<dbReference type="OrthoDB" id="5187110at2"/>
<dbReference type="GO" id="GO:0005886">
    <property type="term" value="C:plasma membrane"/>
    <property type="evidence" value="ECO:0007669"/>
    <property type="project" value="UniProtKB-SubCell"/>
</dbReference>
<dbReference type="AlphaFoldDB" id="A0A1G7LU26"/>
<dbReference type="Pfam" id="PF06271">
    <property type="entry name" value="RDD"/>
    <property type="match status" value="1"/>
</dbReference>
<evidence type="ECO:0000256" key="3">
    <source>
        <dbReference type="ARBA" id="ARBA00022692"/>
    </source>
</evidence>
<protein>
    <submittedName>
        <fullName evidence="9">RDD family protein</fullName>
    </submittedName>
</protein>
<keyword evidence="2" id="KW-1003">Cell membrane</keyword>
<dbReference type="InterPro" id="IPR016795">
    <property type="entry name" value="UCP021697"/>
</dbReference>
<feature type="domain" description="RDD" evidence="8">
    <location>
        <begin position="29"/>
        <end position="132"/>
    </location>
</feature>
<evidence type="ECO:0000259" key="8">
    <source>
        <dbReference type="Pfam" id="PF06271"/>
    </source>
</evidence>
<evidence type="ECO:0000256" key="4">
    <source>
        <dbReference type="ARBA" id="ARBA00022989"/>
    </source>
</evidence>
<dbReference type="InterPro" id="IPR010432">
    <property type="entry name" value="RDD"/>
</dbReference>
<feature type="transmembrane region" description="Helical" evidence="7">
    <location>
        <begin position="100"/>
        <end position="120"/>
    </location>
</feature>
<dbReference type="STRING" id="1550231.SAMN05660662_2512"/>
<dbReference type="PIRSF" id="PIRSF021697">
    <property type="entry name" value="UCP021697"/>
    <property type="match status" value="1"/>
</dbReference>
<keyword evidence="3 7" id="KW-0812">Transmembrane</keyword>
<proteinExistence type="predicted"/>
<evidence type="ECO:0000256" key="7">
    <source>
        <dbReference type="SAM" id="Phobius"/>
    </source>
</evidence>
<dbReference type="PANTHER" id="PTHR36115">
    <property type="entry name" value="PROLINE-RICH ANTIGEN HOMOLOG-RELATED"/>
    <property type="match status" value="1"/>
</dbReference>
<organism evidence="9 10">
    <name type="scientific">Blastococcus aurantiacus</name>
    <dbReference type="NCBI Taxonomy" id="1550231"/>
    <lineage>
        <taxon>Bacteria</taxon>
        <taxon>Bacillati</taxon>
        <taxon>Actinomycetota</taxon>
        <taxon>Actinomycetes</taxon>
        <taxon>Geodermatophilales</taxon>
        <taxon>Geodermatophilaceae</taxon>
        <taxon>Blastococcus</taxon>
    </lineage>
</organism>
<keyword evidence="5 7" id="KW-0472">Membrane</keyword>
<feature type="region of interest" description="Disordered" evidence="6">
    <location>
        <begin position="1"/>
        <end position="21"/>
    </location>
</feature>
<feature type="transmembrane region" description="Helical" evidence="7">
    <location>
        <begin position="35"/>
        <end position="54"/>
    </location>
</feature>
<evidence type="ECO:0000256" key="6">
    <source>
        <dbReference type="SAM" id="MobiDB-lite"/>
    </source>
</evidence>
<evidence type="ECO:0000313" key="10">
    <source>
        <dbReference type="Proteomes" id="UP000199406"/>
    </source>
</evidence>
<evidence type="ECO:0000256" key="5">
    <source>
        <dbReference type="ARBA" id="ARBA00023136"/>
    </source>
</evidence>
<keyword evidence="4 7" id="KW-1133">Transmembrane helix</keyword>
<sequence length="139" mass="14307">MIRDGSSPSQERPRGASLGLPADGPGSLAAFSTRVGAFLIDSLAAALVAGLFTAPQLPGNWSLLSFGVLTVVSLVAAGQTPGMRLLGLRLAHPRPGARLALWRAVVRTGLLVLLVPALLVDADGRGLHDRLTGTAVVRD</sequence>
<gene>
    <name evidence="9" type="ORF">SAMN05660662_2512</name>
</gene>
<comment type="subcellular location">
    <subcellularLocation>
        <location evidence="1">Cell membrane</location>
        <topology evidence="1">Multi-pass membrane protein</topology>
    </subcellularLocation>
</comment>
<dbReference type="InterPro" id="IPR051791">
    <property type="entry name" value="Pra-immunoreactive"/>
</dbReference>
<reference evidence="10" key="1">
    <citation type="submission" date="2016-10" db="EMBL/GenBank/DDBJ databases">
        <authorList>
            <person name="Varghese N."/>
            <person name="Submissions S."/>
        </authorList>
    </citation>
    <scope>NUCLEOTIDE SEQUENCE [LARGE SCALE GENOMIC DNA]</scope>
    <source>
        <strain evidence="10">DSM 44268</strain>
    </source>
</reference>
<evidence type="ECO:0000256" key="1">
    <source>
        <dbReference type="ARBA" id="ARBA00004651"/>
    </source>
</evidence>